<evidence type="ECO:0000256" key="1">
    <source>
        <dbReference type="SAM" id="MobiDB-lite"/>
    </source>
</evidence>
<organism evidence="2 3">
    <name type="scientific">Lithospermum erythrorhizon</name>
    <name type="common">Purple gromwell</name>
    <name type="synonym">Lithospermum officinale var. erythrorhizon</name>
    <dbReference type="NCBI Taxonomy" id="34254"/>
    <lineage>
        <taxon>Eukaryota</taxon>
        <taxon>Viridiplantae</taxon>
        <taxon>Streptophyta</taxon>
        <taxon>Embryophyta</taxon>
        <taxon>Tracheophyta</taxon>
        <taxon>Spermatophyta</taxon>
        <taxon>Magnoliopsida</taxon>
        <taxon>eudicotyledons</taxon>
        <taxon>Gunneridae</taxon>
        <taxon>Pentapetalae</taxon>
        <taxon>asterids</taxon>
        <taxon>lamiids</taxon>
        <taxon>Boraginales</taxon>
        <taxon>Boraginaceae</taxon>
        <taxon>Boraginoideae</taxon>
        <taxon>Lithospermeae</taxon>
        <taxon>Lithospermum</taxon>
    </lineage>
</organism>
<keyword evidence="3" id="KW-1185">Reference proteome</keyword>
<dbReference type="EMBL" id="BAABME010027874">
    <property type="protein sequence ID" value="GAA0176250.1"/>
    <property type="molecule type" value="Genomic_DNA"/>
</dbReference>
<name>A0AAV3RK91_LITER</name>
<comment type="caution">
    <text evidence="2">The sequence shown here is derived from an EMBL/GenBank/DDBJ whole genome shotgun (WGS) entry which is preliminary data.</text>
</comment>
<evidence type="ECO:0000313" key="3">
    <source>
        <dbReference type="Proteomes" id="UP001454036"/>
    </source>
</evidence>
<evidence type="ECO:0000313" key="2">
    <source>
        <dbReference type="EMBL" id="GAA0176250.1"/>
    </source>
</evidence>
<reference evidence="2 3" key="1">
    <citation type="submission" date="2024-01" db="EMBL/GenBank/DDBJ databases">
        <title>The complete chloroplast genome sequence of Lithospermum erythrorhizon: insights into the phylogenetic relationship among Boraginaceae species and the maternal lineages of purple gromwells.</title>
        <authorList>
            <person name="Okada T."/>
            <person name="Watanabe K."/>
        </authorList>
    </citation>
    <scope>NUCLEOTIDE SEQUENCE [LARGE SCALE GENOMIC DNA]</scope>
</reference>
<dbReference type="AlphaFoldDB" id="A0AAV3RK91"/>
<protein>
    <recommendedName>
        <fullName evidence="4">Retrotransposon gag protein</fullName>
    </recommendedName>
</protein>
<feature type="region of interest" description="Disordered" evidence="1">
    <location>
        <begin position="130"/>
        <end position="198"/>
    </location>
</feature>
<accession>A0AAV3RK91</accession>
<sequence length="198" mass="22715">MTVPTSGGPTWGGSLQERIQRDRGQISRKQAHSPPPPPRGLVRSNQSQKKRDHNRYTPLRVSVAEIFSQVQNKNLMPKPERLIGPMVNRDKRLYCEYHREPDHDPGDCKILKAEIEKLIKRGYLKEFVGHDRPRPQRCSYSPPRERERSVRQRDKQVSPPRATGRIDTISGVIAGGGDSRNSRKNYSRRPVYSASNNQ</sequence>
<gene>
    <name evidence="2" type="ORF">LIER_42048</name>
</gene>
<evidence type="ECO:0008006" key="4">
    <source>
        <dbReference type="Google" id="ProtNLM"/>
    </source>
</evidence>
<dbReference type="Proteomes" id="UP001454036">
    <property type="component" value="Unassembled WGS sequence"/>
</dbReference>
<feature type="compositionally biased region" description="Basic and acidic residues" evidence="1">
    <location>
        <begin position="143"/>
        <end position="156"/>
    </location>
</feature>
<feature type="region of interest" description="Disordered" evidence="1">
    <location>
        <begin position="1"/>
        <end position="57"/>
    </location>
</feature>
<proteinExistence type="predicted"/>